<evidence type="ECO:0000313" key="4">
    <source>
        <dbReference type="Proteomes" id="UP000604825"/>
    </source>
</evidence>
<sequence length="137" mass="15335">MVEQEFSKFGAIKSGGIQVKCQPDQFCFGFVKFESQQSMLAAIEVKCRCIMRCAPMWSTMCQYHLIGSFSVIKIGLGLALEYSSSFWESFSSFDKGLIAMGNILFLSGLGLTIWSEINYAILHQAKELQGFCIHCIC</sequence>
<dbReference type="Pfam" id="PF00076">
    <property type="entry name" value="RRM_1"/>
    <property type="match status" value="1"/>
</dbReference>
<evidence type="ECO:0000256" key="1">
    <source>
        <dbReference type="SAM" id="Phobius"/>
    </source>
</evidence>
<evidence type="ECO:0000313" key="3">
    <source>
        <dbReference type="EMBL" id="CAD6250866.1"/>
    </source>
</evidence>
<comment type="caution">
    <text evidence="3">The sequence shown here is derived from an EMBL/GenBank/DDBJ whole genome shotgun (WGS) entry which is preliminary data.</text>
</comment>
<keyword evidence="1" id="KW-0472">Membrane</keyword>
<dbReference type="GO" id="GO:1990904">
    <property type="term" value="C:ribonucleoprotein complex"/>
    <property type="evidence" value="ECO:0007669"/>
    <property type="project" value="TreeGrafter"/>
</dbReference>
<evidence type="ECO:0000259" key="2">
    <source>
        <dbReference type="Pfam" id="PF00076"/>
    </source>
</evidence>
<dbReference type="InterPro" id="IPR039539">
    <property type="entry name" value="Ras_GTPase_bind_prot"/>
</dbReference>
<dbReference type="GO" id="GO:0003729">
    <property type="term" value="F:mRNA binding"/>
    <property type="evidence" value="ECO:0007669"/>
    <property type="project" value="TreeGrafter"/>
</dbReference>
<dbReference type="Proteomes" id="UP000604825">
    <property type="component" value="Unassembled WGS sequence"/>
</dbReference>
<gene>
    <name evidence="3" type="ORF">NCGR_LOCUS34636</name>
</gene>
<keyword evidence="1" id="KW-0812">Transmembrane</keyword>
<dbReference type="EMBL" id="CAJGYO010000008">
    <property type="protein sequence ID" value="CAD6250866.1"/>
    <property type="molecule type" value="Genomic_DNA"/>
</dbReference>
<dbReference type="PANTHER" id="PTHR10693">
    <property type="entry name" value="RAS GTPASE-ACTIVATING PROTEIN-BINDING PROTEIN"/>
    <property type="match status" value="1"/>
</dbReference>
<keyword evidence="1" id="KW-1133">Transmembrane helix</keyword>
<reference evidence="3" key="1">
    <citation type="submission" date="2020-10" db="EMBL/GenBank/DDBJ databases">
        <authorList>
            <person name="Han B."/>
            <person name="Lu T."/>
            <person name="Zhao Q."/>
            <person name="Huang X."/>
            <person name="Zhao Y."/>
        </authorList>
    </citation>
    <scope>NUCLEOTIDE SEQUENCE</scope>
</reference>
<dbReference type="InterPro" id="IPR012677">
    <property type="entry name" value="Nucleotide-bd_a/b_plait_sf"/>
</dbReference>
<proteinExistence type="predicted"/>
<dbReference type="InterPro" id="IPR000504">
    <property type="entry name" value="RRM_dom"/>
</dbReference>
<name>A0A811Q116_9POAL</name>
<feature type="transmembrane region" description="Helical" evidence="1">
    <location>
        <begin position="96"/>
        <end position="114"/>
    </location>
</feature>
<dbReference type="OrthoDB" id="339151at2759"/>
<organism evidence="3 4">
    <name type="scientific">Miscanthus lutarioriparius</name>
    <dbReference type="NCBI Taxonomy" id="422564"/>
    <lineage>
        <taxon>Eukaryota</taxon>
        <taxon>Viridiplantae</taxon>
        <taxon>Streptophyta</taxon>
        <taxon>Embryophyta</taxon>
        <taxon>Tracheophyta</taxon>
        <taxon>Spermatophyta</taxon>
        <taxon>Magnoliopsida</taxon>
        <taxon>Liliopsida</taxon>
        <taxon>Poales</taxon>
        <taxon>Poaceae</taxon>
        <taxon>PACMAD clade</taxon>
        <taxon>Panicoideae</taxon>
        <taxon>Andropogonodae</taxon>
        <taxon>Andropogoneae</taxon>
        <taxon>Saccharinae</taxon>
        <taxon>Miscanthus</taxon>
    </lineage>
</organism>
<dbReference type="Gene3D" id="3.30.70.330">
    <property type="match status" value="1"/>
</dbReference>
<keyword evidence="4" id="KW-1185">Reference proteome</keyword>
<protein>
    <recommendedName>
        <fullName evidence="2">RRM domain-containing protein</fullName>
    </recommendedName>
</protein>
<dbReference type="AlphaFoldDB" id="A0A811Q116"/>
<accession>A0A811Q116</accession>
<feature type="transmembrane region" description="Helical" evidence="1">
    <location>
        <begin position="65"/>
        <end position="84"/>
    </location>
</feature>
<dbReference type="SUPFAM" id="SSF54928">
    <property type="entry name" value="RNA-binding domain, RBD"/>
    <property type="match status" value="1"/>
</dbReference>
<dbReference type="GO" id="GO:0005829">
    <property type="term" value="C:cytosol"/>
    <property type="evidence" value="ECO:0007669"/>
    <property type="project" value="TreeGrafter"/>
</dbReference>
<dbReference type="PANTHER" id="PTHR10693:SF55">
    <property type="entry name" value="OS07G0603100 PROTEIN"/>
    <property type="match status" value="1"/>
</dbReference>
<feature type="domain" description="RRM" evidence="2">
    <location>
        <begin position="2"/>
        <end position="44"/>
    </location>
</feature>
<dbReference type="CDD" id="cd00590">
    <property type="entry name" value="RRM_SF"/>
    <property type="match status" value="1"/>
</dbReference>
<dbReference type="InterPro" id="IPR035979">
    <property type="entry name" value="RBD_domain_sf"/>
</dbReference>